<dbReference type="SUPFAM" id="SSF52540">
    <property type="entry name" value="P-loop containing nucleoside triphosphate hydrolases"/>
    <property type="match status" value="1"/>
</dbReference>
<keyword evidence="2" id="KW-0342">GTP-binding</keyword>
<dbReference type="InterPro" id="IPR015894">
    <property type="entry name" value="Guanylate-bd_N"/>
</dbReference>
<evidence type="ECO:0000256" key="2">
    <source>
        <dbReference type="ARBA" id="ARBA00023134"/>
    </source>
</evidence>
<dbReference type="EMBL" id="CAWYQH010000174">
    <property type="protein sequence ID" value="CAK8698145.1"/>
    <property type="molecule type" value="Genomic_DNA"/>
</dbReference>
<dbReference type="InterPro" id="IPR027417">
    <property type="entry name" value="P-loop_NTPase"/>
</dbReference>
<protein>
    <recommendedName>
        <fullName evidence="4">GB1/RHD3-type G domain-containing protein</fullName>
    </recommendedName>
</protein>
<keyword evidence="1" id="KW-0547">Nucleotide-binding</keyword>
<comment type="caution">
    <text evidence="5">The sequence shown here is derived from an EMBL/GenBank/DDBJ whole genome shotgun (WGS) entry which is preliminary data.</text>
</comment>
<dbReference type="InterPro" id="IPR030386">
    <property type="entry name" value="G_GB1_RHD3_dom"/>
</dbReference>
<evidence type="ECO:0000256" key="3">
    <source>
        <dbReference type="PROSITE-ProRule" id="PRU01052"/>
    </source>
</evidence>
<sequence>MTDSSNEDDCSLTSAVICREEESDDALRTSIQILKPRVNGDGLELDEENLMKIFNHPDVDDLPVMLVSIYGAMRQGKSFLLSLLIMYLESCKSSDWLTDKSKEINKHFEWKGGHERNTMGVHVWPKPYILTRKDNSKVAVILMDTQGAFDRSGIRSESNIFAFSTFMSSTQIYNINRQIHENHLQPLSKFAEYAMEVYQSMPNRKEDCAPFQKILFAIRDWPKNSDGYGLEGGQKYIDGHVFKVEEQDKDDIIIPRQRIRKAFKTIECSLLPYPGEIVAGHSEEPVSTIRIGDLDEKFLNVIKVFVSHVFDPDGNTVRSIAGDELKGRDFFNYVAKYHQLLEEGKFNFPQTVMKMKTDYISKNELKKAHQGAKARLAADFTIQFTTEYGDIKSKYREKLKDEIESAYPNHEQKRKLKEAKLEADAVKATRKAFELYKKEREIKDNEKSFEIAAEDVKARARQGGFYHLCKDQENKLMSYVEIYERFLQCLRNYKENAERQVLESVPKIHELHQKWKTSVIADFQKTSESKKEIPMIYRLRKELPGRIDKIYEDLKQEKHLEEEITSFMKDTQTKFVAFYKDEMKEQAKRNNQIDLQQLHEDCRDLALTAFREESKQHISTFGDTAQVFTKGLLSKIESEYKDIEQASRRKEEVIKDQKTKIYREGVVKKYLNYIWKATENVYATPNTMNEIHNNFIEKLKKHHNLKTTGITVTALENTLQDNYQEFASYVEKRKGYFRKSGFMVIMHARVLLGKLRFPVY</sequence>
<reference evidence="5 6" key="1">
    <citation type="submission" date="2024-02" db="EMBL/GenBank/DDBJ databases">
        <authorList>
            <person name="Daric V."/>
            <person name="Darras S."/>
        </authorList>
    </citation>
    <scope>NUCLEOTIDE SEQUENCE [LARGE SCALE GENOMIC DNA]</scope>
</reference>
<dbReference type="Gene3D" id="3.40.50.300">
    <property type="entry name" value="P-loop containing nucleotide triphosphate hydrolases"/>
    <property type="match status" value="1"/>
</dbReference>
<evidence type="ECO:0000313" key="6">
    <source>
        <dbReference type="Proteomes" id="UP001642483"/>
    </source>
</evidence>
<dbReference type="PROSITE" id="PS51715">
    <property type="entry name" value="G_GB1_RHD3"/>
    <property type="match status" value="1"/>
</dbReference>
<proteinExistence type="inferred from homology"/>
<accession>A0ABP0H6I6</accession>
<dbReference type="Proteomes" id="UP001642483">
    <property type="component" value="Unassembled WGS sequence"/>
</dbReference>
<organism evidence="5 6">
    <name type="scientific">Clavelina lepadiformis</name>
    <name type="common">Light-bulb sea squirt</name>
    <name type="synonym">Ascidia lepadiformis</name>
    <dbReference type="NCBI Taxonomy" id="159417"/>
    <lineage>
        <taxon>Eukaryota</taxon>
        <taxon>Metazoa</taxon>
        <taxon>Chordata</taxon>
        <taxon>Tunicata</taxon>
        <taxon>Ascidiacea</taxon>
        <taxon>Aplousobranchia</taxon>
        <taxon>Clavelinidae</taxon>
        <taxon>Clavelina</taxon>
    </lineage>
</organism>
<evidence type="ECO:0000259" key="4">
    <source>
        <dbReference type="PROSITE" id="PS51715"/>
    </source>
</evidence>
<feature type="domain" description="GB1/RHD3-type G" evidence="4">
    <location>
        <begin position="61"/>
        <end position="314"/>
    </location>
</feature>
<keyword evidence="6" id="KW-1185">Reference proteome</keyword>
<gene>
    <name evidence="5" type="ORF">CVLEPA_LOCUS31616</name>
</gene>
<comment type="similarity">
    <text evidence="3">Belongs to the TRAFAC class dynamin-like GTPase superfamily. GB1/RHD3 GTPase family.</text>
</comment>
<dbReference type="Pfam" id="PF02263">
    <property type="entry name" value="GBP"/>
    <property type="match status" value="1"/>
</dbReference>
<name>A0ABP0H6I6_CLALP</name>
<evidence type="ECO:0000313" key="5">
    <source>
        <dbReference type="EMBL" id="CAK8698145.1"/>
    </source>
</evidence>
<evidence type="ECO:0000256" key="1">
    <source>
        <dbReference type="ARBA" id="ARBA00022741"/>
    </source>
</evidence>
<dbReference type="PANTHER" id="PTHR10751">
    <property type="entry name" value="GUANYLATE BINDING PROTEIN"/>
    <property type="match status" value="1"/>
</dbReference>